<keyword evidence="14" id="KW-1185">Reference proteome</keyword>
<dbReference type="InterPro" id="IPR053793">
    <property type="entry name" value="PB1-like"/>
</dbReference>
<sequence>MEGGLGLLGVSGGGCSGASTNESTVSKVEVVDAEASSYPIEAELELGLGLSIGGGSVGKGKSSVWGECGRILTAKDFPSLVSQPHRGHNNNNNNNNNNSNATASACVAVSGTKRAAEPVSHEGESPTSISKLLCGSSQVVGWPPIRAYRINSLVNQAKASRSEEDKSFGEKDKSNDASKKICNGNKTNATGNEKGHLGFVKVNMDGVPIGRKVDLNAHTSYETLAQTLEEMFFRSTPPVSSMGGEKQQSANLSNLLDGLSEFVLTYEDKEGDWMLVGDVPWGMFLSSVKRLRIMRTSEANGLGPRFQDRNGIQISKPV</sequence>
<dbReference type="Pfam" id="PF02309">
    <property type="entry name" value="AUX_IAA"/>
    <property type="match status" value="1"/>
</dbReference>
<comment type="similarity">
    <text evidence="2 10">Belongs to the Aux/IAA family.</text>
</comment>
<evidence type="ECO:0000256" key="8">
    <source>
        <dbReference type="ARBA" id="ARBA00023294"/>
    </source>
</evidence>
<name>A0A6A6MJX2_HEVBR</name>
<feature type="compositionally biased region" description="Low complexity" evidence="11">
    <location>
        <begin position="89"/>
        <end position="100"/>
    </location>
</feature>
<evidence type="ECO:0000256" key="6">
    <source>
        <dbReference type="ARBA" id="ARBA00023163"/>
    </source>
</evidence>
<dbReference type="PANTHER" id="PTHR31734:SF261">
    <property type="entry name" value="AUXIN-RESPONSIVE PROTEIN IAA13"/>
    <property type="match status" value="1"/>
</dbReference>
<keyword evidence="6 10" id="KW-0804">Transcription</keyword>
<evidence type="ECO:0000256" key="2">
    <source>
        <dbReference type="ARBA" id="ARBA00006728"/>
    </source>
</evidence>
<dbReference type="InterPro" id="IPR033389">
    <property type="entry name" value="AUX/IAA_dom"/>
</dbReference>
<evidence type="ECO:0000259" key="12">
    <source>
        <dbReference type="PROSITE" id="PS51745"/>
    </source>
</evidence>
<comment type="subunit">
    <text evidence="3 10">Homodimers and heterodimers.</text>
</comment>
<evidence type="ECO:0000256" key="5">
    <source>
        <dbReference type="ARBA" id="ARBA00023015"/>
    </source>
</evidence>
<evidence type="ECO:0000256" key="3">
    <source>
        <dbReference type="ARBA" id="ARBA00011726"/>
    </source>
</evidence>
<dbReference type="Gene3D" id="3.10.20.90">
    <property type="entry name" value="Phosphatidylinositol 3-kinase Catalytic Subunit, Chain A, domain 1"/>
    <property type="match status" value="1"/>
</dbReference>
<keyword evidence="8 10" id="KW-0927">Auxin signaling pathway</keyword>
<organism evidence="13 14">
    <name type="scientific">Hevea brasiliensis</name>
    <name type="common">Para rubber tree</name>
    <name type="synonym">Siphonia brasiliensis</name>
    <dbReference type="NCBI Taxonomy" id="3981"/>
    <lineage>
        <taxon>Eukaryota</taxon>
        <taxon>Viridiplantae</taxon>
        <taxon>Streptophyta</taxon>
        <taxon>Embryophyta</taxon>
        <taxon>Tracheophyta</taxon>
        <taxon>Spermatophyta</taxon>
        <taxon>Magnoliopsida</taxon>
        <taxon>eudicotyledons</taxon>
        <taxon>Gunneridae</taxon>
        <taxon>Pentapetalae</taxon>
        <taxon>rosids</taxon>
        <taxon>fabids</taxon>
        <taxon>Malpighiales</taxon>
        <taxon>Euphorbiaceae</taxon>
        <taxon>Crotonoideae</taxon>
        <taxon>Micrandreae</taxon>
        <taxon>Hevea</taxon>
    </lineage>
</organism>
<dbReference type="Proteomes" id="UP000467840">
    <property type="component" value="Chromosome 15"/>
</dbReference>
<keyword evidence="5 10" id="KW-0805">Transcription regulation</keyword>
<dbReference type="GO" id="GO:0005634">
    <property type="term" value="C:nucleus"/>
    <property type="evidence" value="ECO:0007669"/>
    <property type="project" value="UniProtKB-SubCell"/>
</dbReference>
<evidence type="ECO:0000256" key="10">
    <source>
        <dbReference type="RuleBase" id="RU004549"/>
    </source>
</evidence>
<keyword evidence="4 10" id="KW-0678">Repressor</keyword>
<dbReference type="GO" id="GO:0009734">
    <property type="term" value="P:auxin-activated signaling pathway"/>
    <property type="evidence" value="ECO:0007669"/>
    <property type="project" value="UniProtKB-UniRule"/>
</dbReference>
<comment type="caution">
    <text evidence="13">The sequence shown here is derived from an EMBL/GenBank/DDBJ whole genome shotgun (WGS) entry which is preliminary data.</text>
</comment>
<feature type="domain" description="PB1" evidence="12">
    <location>
        <begin position="197"/>
        <end position="298"/>
    </location>
</feature>
<evidence type="ECO:0000256" key="11">
    <source>
        <dbReference type="SAM" id="MobiDB-lite"/>
    </source>
</evidence>
<comment type="function">
    <text evidence="9">Aux/IAA proteins are short-lived transcriptional factors that function as repressors of early auxin response genes at low auxin concentrations. Repression is thought to result from the interaction with auxin response factors (ARFs), proteins that bind to the auxin-responsive promoter element (AuxRE). Formation of heterodimers with ARF proteins may alter their ability to modulate early auxin response genes expression.</text>
</comment>
<dbReference type="InterPro" id="IPR003311">
    <property type="entry name" value="AUX_IAA"/>
</dbReference>
<dbReference type="SUPFAM" id="SSF54277">
    <property type="entry name" value="CAD &amp; PB1 domains"/>
    <property type="match status" value="1"/>
</dbReference>
<dbReference type="FunFam" id="3.10.20.90:FF:000078">
    <property type="entry name" value="Auxin-responsive protein"/>
    <property type="match status" value="1"/>
</dbReference>
<gene>
    <name evidence="13" type="ORF">GH714_021752</name>
</gene>
<proteinExistence type="inferred from homology"/>
<feature type="region of interest" description="Disordered" evidence="11">
    <location>
        <begin position="156"/>
        <end position="188"/>
    </location>
</feature>
<evidence type="ECO:0000256" key="4">
    <source>
        <dbReference type="ARBA" id="ARBA00022491"/>
    </source>
</evidence>
<dbReference type="GO" id="GO:0006355">
    <property type="term" value="P:regulation of DNA-templated transcription"/>
    <property type="evidence" value="ECO:0007669"/>
    <property type="project" value="InterPro"/>
</dbReference>
<evidence type="ECO:0000256" key="9">
    <source>
        <dbReference type="ARBA" id="ARBA00025283"/>
    </source>
</evidence>
<dbReference type="AlphaFoldDB" id="A0A6A6MJX2"/>
<evidence type="ECO:0000313" key="13">
    <source>
        <dbReference type="EMBL" id="KAF2314051.1"/>
    </source>
</evidence>
<dbReference type="EMBL" id="JAAGAX010000005">
    <property type="protein sequence ID" value="KAF2314051.1"/>
    <property type="molecule type" value="Genomic_DNA"/>
</dbReference>
<dbReference type="PANTHER" id="PTHR31734">
    <property type="entry name" value="AUXIN-RESPONSIVE PROTEIN IAA17"/>
    <property type="match status" value="1"/>
</dbReference>
<evidence type="ECO:0000256" key="1">
    <source>
        <dbReference type="ARBA" id="ARBA00004123"/>
    </source>
</evidence>
<evidence type="ECO:0000256" key="7">
    <source>
        <dbReference type="ARBA" id="ARBA00023242"/>
    </source>
</evidence>
<evidence type="ECO:0000313" key="14">
    <source>
        <dbReference type="Proteomes" id="UP000467840"/>
    </source>
</evidence>
<feature type="compositionally biased region" description="Basic and acidic residues" evidence="11">
    <location>
        <begin position="160"/>
        <end position="179"/>
    </location>
</feature>
<dbReference type="PROSITE" id="PS51745">
    <property type="entry name" value="PB1"/>
    <property type="match status" value="1"/>
</dbReference>
<keyword evidence="7 10" id="KW-0539">Nucleus</keyword>
<reference evidence="13 14" key="1">
    <citation type="journal article" date="2020" name="Mol. Plant">
        <title>The Chromosome-Based Rubber Tree Genome Provides New Insights into Spurge Genome Evolution and Rubber Biosynthesis.</title>
        <authorList>
            <person name="Liu J."/>
            <person name="Shi C."/>
            <person name="Shi C.C."/>
            <person name="Li W."/>
            <person name="Zhang Q.J."/>
            <person name="Zhang Y."/>
            <person name="Li K."/>
            <person name="Lu H.F."/>
            <person name="Shi C."/>
            <person name="Zhu S.T."/>
            <person name="Xiao Z.Y."/>
            <person name="Nan H."/>
            <person name="Yue Y."/>
            <person name="Zhu X.G."/>
            <person name="Wu Y."/>
            <person name="Hong X.N."/>
            <person name="Fan G.Y."/>
            <person name="Tong Y."/>
            <person name="Zhang D."/>
            <person name="Mao C.L."/>
            <person name="Liu Y.L."/>
            <person name="Hao S.J."/>
            <person name="Liu W.Q."/>
            <person name="Lv M.Q."/>
            <person name="Zhang H.B."/>
            <person name="Liu Y."/>
            <person name="Hu-Tang G.R."/>
            <person name="Wang J.P."/>
            <person name="Wang J.H."/>
            <person name="Sun Y.H."/>
            <person name="Ni S.B."/>
            <person name="Chen W.B."/>
            <person name="Zhang X.C."/>
            <person name="Jiao Y.N."/>
            <person name="Eichler E.E."/>
            <person name="Li G.H."/>
            <person name="Liu X."/>
            <person name="Gao L.Z."/>
        </authorList>
    </citation>
    <scope>NUCLEOTIDE SEQUENCE [LARGE SCALE GENOMIC DNA]</scope>
    <source>
        <strain evidence="14">cv. GT1</strain>
        <tissue evidence="13">Leaf</tissue>
    </source>
</reference>
<comment type="subcellular location">
    <subcellularLocation>
        <location evidence="1 10">Nucleus</location>
    </subcellularLocation>
</comment>
<feature type="region of interest" description="Disordered" evidence="11">
    <location>
        <begin position="80"/>
        <end position="101"/>
    </location>
</feature>
<protein>
    <recommendedName>
        <fullName evidence="10">Auxin-responsive protein</fullName>
    </recommendedName>
</protein>
<accession>A0A6A6MJX2</accession>